<comment type="subunit">
    <text evidence="6">Heterooligomer composed of large and small subunits.</text>
</comment>
<keyword evidence="9" id="KW-1185">Reference proteome</keyword>
<comment type="function">
    <text evidence="6">Bidirectionally degrades single-stranded DNA into large acid-insoluble oligonucleotides, which are then degraded further into small acid-soluble oligonucleotides.</text>
</comment>
<dbReference type="Gene3D" id="1.10.287.1040">
    <property type="entry name" value="Exonuclease VII, small subunit"/>
    <property type="match status" value="1"/>
</dbReference>
<dbReference type="PANTHER" id="PTHR34137:SF1">
    <property type="entry name" value="EXODEOXYRIBONUCLEASE 7 SMALL SUBUNIT"/>
    <property type="match status" value="1"/>
</dbReference>
<evidence type="ECO:0000256" key="1">
    <source>
        <dbReference type="ARBA" id="ARBA00009998"/>
    </source>
</evidence>
<accession>A0ABW1AWF0</accession>
<dbReference type="Pfam" id="PF02609">
    <property type="entry name" value="Exonuc_VII_S"/>
    <property type="match status" value="1"/>
</dbReference>
<dbReference type="EMBL" id="JBHSOG010000094">
    <property type="protein sequence ID" value="MFC5771504.1"/>
    <property type="molecule type" value="Genomic_DNA"/>
</dbReference>
<comment type="similarity">
    <text evidence="1 6">Belongs to the XseB family.</text>
</comment>
<sequence length="85" mass="9260">MPKPASSPKSFEAAVAELEAIVQDMEAGSLSLEDALARYQRGMGLLKFCQETLARADQRVRQLEGDQLIDFHPEGTLPGDEGEQA</sequence>
<dbReference type="InterPro" id="IPR037004">
    <property type="entry name" value="Exonuc_VII_ssu_sf"/>
</dbReference>
<dbReference type="PANTHER" id="PTHR34137">
    <property type="entry name" value="EXODEOXYRIBONUCLEASE 7 SMALL SUBUNIT"/>
    <property type="match status" value="1"/>
</dbReference>
<keyword evidence="4 6" id="KW-0378">Hydrolase</keyword>
<name>A0ABW1AWF0_9RHOO</name>
<dbReference type="EC" id="3.1.11.6" evidence="6"/>
<evidence type="ECO:0000256" key="7">
    <source>
        <dbReference type="SAM" id="MobiDB-lite"/>
    </source>
</evidence>
<evidence type="ECO:0000256" key="5">
    <source>
        <dbReference type="ARBA" id="ARBA00022839"/>
    </source>
</evidence>
<evidence type="ECO:0000256" key="2">
    <source>
        <dbReference type="ARBA" id="ARBA00022490"/>
    </source>
</evidence>
<dbReference type="InterPro" id="IPR003761">
    <property type="entry name" value="Exonuc_VII_S"/>
</dbReference>
<evidence type="ECO:0000256" key="6">
    <source>
        <dbReference type="HAMAP-Rule" id="MF_00337"/>
    </source>
</evidence>
<organism evidence="8 9">
    <name type="scientific">Thauera sinica</name>
    <dbReference type="NCBI Taxonomy" id="2665146"/>
    <lineage>
        <taxon>Bacteria</taxon>
        <taxon>Pseudomonadati</taxon>
        <taxon>Pseudomonadota</taxon>
        <taxon>Betaproteobacteria</taxon>
        <taxon>Rhodocyclales</taxon>
        <taxon>Zoogloeaceae</taxon>
        <taxon>Thauera</taxon>
    </lineage>
</organism>
<keyword evidence="3 6" id="KW-0540">Nuclease</keyword>
<comment type="subcellular location">
    <subcellularLocation>
        <location evidence="6">Cytoplasm</location>
    </subcellularLocation>
</comment>
<reference evidence="9" key="1">
    <citation type="journal article" date="2019" name="Int. J. Syst. Evol. Microbiol.">
        <title>The Global Catalogue of Microorganisms (GCM) 10K type strain sequencing project: providing services to taxonomists for standard genome sequencing and annotation.</title>
        <authorList>
            <consortium name="The Broad Institute Genomics Platform"/>
            <consortium name="The Broad Institute Genome Sequencing Center for Infectious Disease"/>
            <person name="Wu L."/>
            <person name="Ma J."/>
        </authorList>
    </citation>
    <scope>NUCLEOTIDE SEQUENCE [LARGE SCALE GENOMIC DNA]</scope>
    <source>
        <strain evidence="9">SHR3</strain>
    </source>
</reference>
<dbReference type="PIRSF" id="PIRSF006488">
    <property type="entry name" value="Exonuc_VII_S"/>
    <property type="match status" value="1"/>
</dbReference>
<proteinExistence type="inferred from homology"/>
<keyword evidence="5 6" id="KW-0269">Exonuclease</keyword>
<gene>
    <name evidence="6" type="primary">xseB</name>
    <name evidence="8" type="ORF">ACFPTN_19180</name>
</gene>
<dbReference type="NCBIfam" id="NF002141">
    <property type="entry name" value="PRK00977.1-5"/>
    <property type="match status" value="1"/>
</dbReference>
<keyword evidence="2 6" id="KW-0963">Cytoplasm</keyword>
<evidence type="ECO:0000256" key="3">
    <source>
        <dbReference type="ARBA" id="ARBA00022722"/>
    </source>
</evidence>
<feature type="region of interest" description="Disordered" evidence="7">
    <location>
        <begin position="66"/>
        <end position="85"/>
    </location>
</feature>
<dbReference type="NCBIfam" id="TIGR01280">
    <property type="entry name" value="xseB"/>
    <property type="match status" value="1"/>
</dbReference>
<comment type="caution">
    <text evidence="8">The sequence shown here is derived from an EMBL/GenBank/DDBJ whole genome shotgun (WGS) entry which is preliminary data.</text>
</comment>
<dbReference type="GO" id="GO:0008855">
    <property type="term" value="F:exodeoxyribonuclease VII activity"/>
    <property type="evidence" value="ECO:0007669"/>
    <property type="project" value="UniProtKB-EC"/>
</dbReference>
<comment type="catalytic activity">
    <reaction evidence="6">
        <text>Exonucleolytic cleavage in either 5'- to 3'- or 3'- to 5'-direction to yield nucleoside 5'-phosphates.</text>
        <dbReference type="EC" id="3.1.11.6"/>
    </reaction>
</comment>
<evidence type="ECO:0000313" key="8">
    <source>
        <dbReference type="EMBL" id="MFC5771504.1"/>
    </source>
</evidence>
<dbReference type="HAMAP" id="MF_00337">
    <property type="entry name" value="Exonuc_7_S"/>
    <property type="match status" value="1"/>
</dbReference>
<dbReference type="Proteomes" id="UP001595974">
    <property type="component" value="Unassembled WGS sequence"/>
</dbReference>
<protein>
    <recommendedName>
        <fullName evidence="6">Exodeoxyribonuclease 7 small subunit</fullName>
        <ecNumber evidence="6">3.1.11.6</ecNumber>
    </recommendedName>
    <alternativeName>
        <fullName evidence="6">Exodeoxyribonuclease VII small subunit</fullName>
        <shortName evidence="6">Exonuclease VII small subunit</shortName>
    </alternativeName>
</protein>
<evidence type="ECO:0000313" key="9">
    <source>
        <dbReference type="Proteomes" id="UP001595974"/>
    </source>
</evidence>
<dbReference type="SUPFAM" id="SSF116842">
    <property type="entry name" value="XseB-like"/>
    <property type="match status" value="1"/>
</dbReference>
<dbReference type="RefSeq" id="WP_096447843.1">
    <property type="nucleotide sequence ID" value="NZ_JBHSOG010000094.1"/>
</dbReference>
<evidence type="ECO:0000256" key="4">
    <source>
        <dbReference type="ARBA" id="ARBA00022801"/>
    </source>
</evidence>